<name>A0A316GEU0_9RHOB</name>
<evidence type="ECO:0000313" key="3">
    <source>
        <dbReference type="Proteomes" id="UP000245708"/>
    </source>
</evidence>
<dbReference type="Proteomes" id="UP000245708">
    <property type="component" value="Unassembled WGS sequence"/>
</dbReference>
<reference evidence="2 3" key="1">
    <citation type="submission" date="2018-05" db="EMBL/GenBank/DDBJ databases">
        <title>Genomic Encyclopedia of Type Strains, Phase IV (KMG-IV): sequencing the most valuable type-strain genomes for metagenomic binning, comparative biology and taxonomic classification.</title>
        <authorList>
            <person name="Goeker M."/>
        </authorList>
    </citation>
    <scope>NUCLEOTIDE SEQUENCE [LARGE SCALE GENOMIC DNA]</scope>
    <source>
        <strain evidence="2 3">DSM 16097</strain>
    </source>
</reference>
<dbReference type="Gene3D" id="1.25.40.10">
    <property type="entry name" value="Tetratricopeptide repeat domain"/>
    <property type="match status" value="1"/>
</dbReference>
<proteinExistence type="predicted"/>
<organism evidence="2 3">
    <name type="scientific">Roseicyclus mahoneyensis</name>
    <dbReference type="NCBI Taxonomy" id="164332"/>
    <lineage>
        <taxon>Bacteria</taxon>
        <taxon>Pseudomonadati</taxon>
        <taxon>Pseudomonadota</taxon>
        <taxon>Alphaproteobacteria</taxon>
        <taxon>Rhodobacterales</taxon>
        <taxon>Roseobacteraceae</taxon>
        <taxon>Roseicyclus</taxon>
    </lineage>
</organism>
<dbReference type="Pfam" id="PF13432">
    <property type="entry name" value="TPR_16"/>
    <property type="match status" value="1"/>
</dbReference>
<sequence>MRGLIILSAITGLAACVGTSDDGRLDPLAQDLEIAAPAGTVVLQEGVDQILVGDRLMDAGQHELALRSYYRAAADRGLDADVLTSIGAANLALGRIGQAETLFRQALDENDRFVPAWNNLGVTLMEQGEYGEARRVFEHAFALDSGLSDAIRDNLRLAIARMENNVYSEPNNQNGLGLIRRGGGVYELRVDP</sequence>
<dbReference type="OrthoDB" id="495305at2"/>
<accession>A0A316GEU0</accession>
<dbReference type="RefSeq" id="WP_109669808.1">
    <property type="nucleotide sequence ID" value="NZ_QGGW01000008.1"/>
</dbReference>
<comment type="caution">
    <text evidence="2">The sequence shown here is derived from an EMBL/GenBank/DDBJ whole genome shotgun (WGS) entry which is preliminary data.</text>
</comment>
<keyword evidence="1" id="KW-0802">TPR repeat</keyword>
<dbReference type="InterPro" id="IPR011990">
    <property type="entry name" value="TPR-like_helical_dom_sf"/>
</dbReference>
<feature type="repeat" description="TPR" evidence="1">
    <location>
        <begin position="114"/>
        <end position="147"/>
    </location>
</feature>
<gene>
    <name evidence="2" type="ORF">C7455_108176</name>
</gene>
<dbReference type="AlphaFoldDB" id="A0A316GEU0"/>
<dbReference type="PROSITE" id="PS51257">
    <property type="entry name" value="PROKAR_LIPOPROTEIN"/>
    <property type="match status" value="1"/>
</dbReference>
<dbReference type="PROSITE" id="PS50005">
    <property type="entry name" value="TPR"/>
    <property type="match status" value="1"/>
</dbReference>
<dbReference type="SMART" id="SM00028">
    <property type="entry name" value="TPR"/>
    <property type="match status" value="2"/>
</dbReference>
<evidence type="ECO:0000313" key="2">
    <source>
        <dbReference type="EMBL" id="PWK59408.1"/>
    </source>
</evidence>
<dbReference type="SUPFAM" id="SSF48452">
    <property type="entry name" value="TPR-like"/>
    <property type="match status" value="1"/>
</dbReference>
<dbReference type="InterPro" id="IPR019734">
    <property type="entry name" value="TPR_rpt"/>
</dbReference>
<keyword evidence="3" id="KW-1185">Reference proteome</keyword>
<protein>
    <submittedName>
        <fullName evidence="2">Tetratricopeptide repeat protein</fullName>
    </submittedName>
</protein>
<dbReference type="EMBL" id="QGGW01000008">
    <property type="protein sequence ID" value="PWK59408.1"/>
    <property type="molecule type" value="Genomic_DNA"/>
</dbReference>
<evidence type="ECO:0000256" key="1">
    <source>
        <dbReference type="PROSITE-ProRule" id="PRU00339"/>
    </source>
</evidence>